<reference evidence="5 6" key="1">
    <citation type="submission" date="2019-05" db="EMBL/GenBank/DDBJ databases">
        <title>Genome sequences of Thalassotalea litorea 1K03283.</title>
        <authorList>
            <person name="Zhang D."/>
        </authorList>
    </citation>
    <scope>NUCLEOTIDE SEQUENCE [LARGE SCALE GENOMIC DNA]</scope>
    <source>
        <strain evidence="5 6">MCCC 1K03283</strain>
    </source>
</reference>
<dbReference type="HAMAP" id="MF_00528">
    <property type="entry name" value="Maf"/>
    <property type="match status" value="1"/>
</dbReference>
<proteinExistence type="inferred from homology"/>
<dbReference type="InterPro" id="IPR029001">
    <property type="entry name" value="ITPase-like_fam"/>
</dbReference>
<dbReference type="Gene3D" id="3.90.950.10">
    <property type="match status" value="1"/>
</dbReference>
<dbReference type="OrthoDB" id="9807767at2"/>
<name>A0A5R9IXL3_9GAMM</name>
<dbReference type="CDD" id="cd00555">
    <property type="entry name" value="Maf"/>
    <property type="match status" value="1"/>
</dbReference>
<dbReference type="AlphaFoldDB" id="A0A5R9IXL3"/>
<evidence type="ECO:0000313" key="6">
    <source>
        <dbReference type="Proteomes" id="UP000307790"/>
    </source>
</evidence>
<dbReference type="GO" id="GO:0009117">
    <property type="term" value="P:nucleotide metabolic process"/>
    <property type="evidence" value="ECO:0007669"/>
    <property type="project" value="UniProtKB-KW"/>
</dbReference>
<dbReference type="RefSeq" id="WP_138318734.1">
    <property type="nucleotide sequence ID" value="NZ_VCBC01000004.1"/>
</dbReference>
<feature type="site" description="Important for substrate specificity" evidence="4">
    <location>
        <position position="151"/>
    </location>
</feature>
<dbReference type="Pfam" id="PF02545">
    <property type="entry name" value="Maf"/>
    <property type="match status" value="1"/>
</dbReference>
<evidence type="ECO:0000256" key="3">
    <source>
        <dbReference type="ARBA" id="ARBA00023080"/>
    </source>
</evidence>
<dbReference type="GO" id="GO:0036218">
    <property type="term" value="F:dTTP diphosphatase activity"/>
    <property type="evidence" value="ECO:0007669"/>
    <property type="project" value="RHEA"/>
</dbReference>
<comment type="similarity">
    <text evidence="4">Belongs to the Maf family. YhdE subfamily.</text>
</comment>
<comment type="function">
    <text evidence="4">Nucleoside triphosphate pyrophosphatase that hydrolyzes dTTP and UTP. May have a dual role in cell division arrest and in preventing the incorporation of modified nucleotides into cellular nucleic acids.</text>
</comment>
<dbReference type="PANTHER" id="PTHR43213:SF5">
    <property type="entry name" value="BIFUNCTIONAL DTTP_UTP PYROPHOSPHATASE_METHYLTRANSFERASE PROTEIN-RELATED"/>
    <property type="match status" value="1"/>
</dbReference>
<comment type="catalytic activity">
    <reaction evidence="4">
        <text>UTP + H2O = UMP + diphosphate + H(+)</text>
        <dbReference type="Rhea" id="RHEA:29395"/>
        <dbReference type="ChEBI" id="CHEBI:15377"/>
        <dbReference type="ChEBI" id="CHEBI:15378"/>
        <dbReference type="ChEBI" id="CHEBI:33019"/>
        <dbReference type="ChEBI" id="CHEBI:46398"/>
        <dbReference type="ChEBI" id="CHEBI:57865"/>
        <dbReference type="EC" id="3.6.1.9"/>
    </reaction>
</comment>
<gene>
    <name evidence="5" type="ORF">FE810_03915</name>
</gene>
<dbReference type="GO" id="GO:0005737">
    <property type="term" value="C:cytoplasm"/>
    <property type="evidence" value="ECO:0007669"/>
    <property type="project" value="UniProtKB-SubCell"/>
</dbReference>
<dbReference type="EC" id="3.6.1.9" evidence="4"/>
<feature type="active site" description="Proton acceptor" evidence="4">
    <location>
        <position position="68"/>
    </location>
</feature>
<dbReference type="SUPFAM" id="SSF52972">
    <property type="entry name" value="ITPase-like"/>
    <property type="match status" value="1"/>
</dbReference>
<dbReference type="Proteomes" id="UP000307790">
    <property type="component" value="Unassembled WGS sequence"/>
</dbReference>
<dbReference type="PIRSF" id="PIRSF006305">
    <property type="entry name" value="Maf"/>
    <property type="match status" value="1"/>
</dbReference>
<accession>A0A5R9IXL3</accession>
<organism evidence="5 6">
    <name type="scientific">Thalassotalea litorea</name>
    <dbReference type="NCBI Taxonomy" id="2020715"/>
    <lineage>
        <taxon>Bacteria</taxon>
        <taxon>Pseudomonadati</taxon>
        <taxon>Pseudomonadota</taxon>
        <taxon>Gammaproteobacteria</taxon>
        <taxon>Alteromonadales</taxon>
        <taxon>Colwelliaceae</taxon>
        <taxon>Thalassotalea</taxon>
    </lineage>
</organism>
<evidence type="ECO:0000313" key="5">
    <source>
        <dbReference type="EMBL" id="TLU66668.1"/>
    </source>
</evidence>
<comment type="cofactor">
    <cofactor evidence="1 4">
        <name>a divalent metal cation</name>
        <dbReference type="ChEBI" id="CHEBI:60240"/>
    </cofactor>
</comment>
<keyword evidence="4" id="KW-0963">Cytoplasm</keyword>
<keyword evidence="6" id="KW-1185">Reference proteome</keyword>
<protein>
    <recommendedName>
        <fullName evidence="4">dTTP/UTP pyrophosphatase</fullName>
        <shortName evidence="4">dTTPase/UTPase</shortName>
        <ecNumber evidence="4">3.6.1.9</ecNumber>
    </recommendedName>
    <alternativeName>
        <fullName evidence="4">Nucleoside triphosphate pyrophosphatase</fullName>
    </alternativeName>
    <alternativeName>
        <fullName evidence="4">Nucleotide pyrophosphatase</fullName>
        <shortName evidence="4">Nucleotide PPase</shortName>
    </alternativeName>
</protein>
<comment type="caution">
    <text evidence="4">Lacks conserved residue(s) required for the propagation of feature annotation.</text>
</comment>
<dbReference type="InterPro" id="IPR003697">
    <property type="entry name" value="Maf-like"/>
</dbReference>
<sequence>MLYLASKSPRRQALLSQLGMEFELVEGSVVETPYADELPEDYVTRLARDKSAAGQKNVAADDIVIGSDTIVVVDQRILEKPKDFDDLQTMFARTSGRVHQVLTAVAVRQGQALEQVLVSSDVYFRSVSALEVQSYWQTGEPQDKAGGYAIQGIGGKFVTRIDGSYSAIVGLPLYETEQLLNRFIK</sequence>
<dbReference type="PANTHER" id="PTHR43213">
    <property type="entry name" value="BIFUNCTIONAL DTTP/UTP PYROPHOSPHATASE/METHYLTRANSFERASE PROTEIN-RELATED"/>
    <property type="match status" value="1"/>
</dbReference>
<keyword evidence="3 4" id="KW-0546">Nucleotide metabolism</keyword>
<dbReference type="NCBIfam" id="TIGR00172">
    <property type="entry name" value="maf"/>
    <property type="match status" value="1"/>
</dbReference>
<comment type="caution">
    <text evidence="5">The sequence shown here is derived from an EMBL/GenBank/DDBJ whole genome shotgun (WGS) entry which is preliminary data.</text>
</comment>
<keyword evidence="2 4" id="KW-0378">Hydrolase</keyword>
<dbReference type="GO" id="GO:0036221">
    <property type="term" value="F:UTP diphosphatase activity"/>
    <property type="evidence" value="ECO:0007669"/>
    <property type="project" value="RHEA"/>
</dbReference>
<evidence type="ECO:0000256" key="4">
    <source>
        <dbReference type="HAMAP-Rule" id="MF_00528"/>
    </source>
</evidence>
<feature type="site" description="Important for substrate specificity" evidence="4">
    <location>
        <position position="69"/>
    </location>
</feature>
<comment type="catalytic activity">
    <reaction evidence="4">
        <text>dTTP + H2O = dTMP + diphosphate + H(+)</text>
        <dbReference type="Rhea" id="RHEA:28534"/>
        <dbReference type="ChEBI" id="CHEBI:15377"/>
        <dbReference type="ChEBI" id="CHEBI:15378"/>
        <dbReference type="ChEBI" id="CHEBI:33019"/>
        <dbReference type="ChEBI" id="CHEBI:37568"/>
        <dbReference type="ChEBI" id="CHEBI:63528"/>
        <dbReference type="EC" id="3.6.1.9"/>
    </reaction>
</comment>
<comment type="subcellular location">
    <subcellularLocation>
        <location evidence="4">Cytoplasm</location>
    </subcellularLocation>
</comment>
<evidence type="ECO:0000256" key="1">
    <source>
        <dbReference type="ARBA" id="ARBA00001968"/>
    </source>
</evidence>
<feature type="site" description="Important for substrate specificity" evidence="4">
    <location>
        <position position="10"/>
    </location>
</feature>
<evidence type="ECO:0000256" key="2">
    <source>
        <dbReference type="ARBA" id="ARBA00022801"/>
    </source>
</evidence>
<dbReference type="EMBL" id="VCBC01000004">
    <property type="protein sequence ID" value="TLU66668.1"/>
    <property type="molecule type" value="Genomic_DNA"/>
</dbReference>